<dbReference type="InterPro" id="IPR050300">
    <property type="entry name" value="GDXG_lipolytic_enzyme"/>
</dbReference>
<reference evidence="4 5" key="1">
    <citation type="submission" date="2019-07" db="EMBL/GenBank/DDBJ databases">
        <title>Whole genome shotgun sequence of Segetibacter aerophilus NBRC 106135.</title>
        <authorList>
            <person name="Hosoyama A."/>
            <person name="Uohara A."/>
            <person name="Ohji S."/>
            <person name="Ichikawa N."/>
        </authorList>
    </citation>
    <scope>NUCLEOTIDE SEQUENCE [LARGE SCALE GENOMIC DNA]</scope>
    <source>
        <strain evidence="4 5">NBRC 106135</strain>
    </source>
</reference>
<dbReference type="SUPFAM" id="SSF53474">
    <property type="entry name" value="alpha/beta-Hydrolases"/>
    <property type="match status" value="1"/>
</dbReference>
<evidence type="ECO:0000256" key="1">
    <source>
        <dbReference type="ARBA" id="ARBA00022801"/>
    </source>
</evidence>
<dbReference type="PANTHER" id="PTHR48081">
    <property type="entry name" value="AB HYDROLASE SUPERFAMILY PROTEIN C4A8.06C"/>
    <property type="match status" value="1"/>
</dbReference>
<proteinExistence type="predicted"/>
<dbReference type="AlphaFoldDB" id="A0A512BJU3"/>
<evidence type="ECO:0000313" key="5">
    <source>
        <dbReference type="Proteomes" id="UP000321513"/>
    </source>
</evidence>
<evidence type="ECO:0000256" key="2">
    <source>
        <dbReference type="SAM" id="Phobius"/>
    </source>
</evidence>
<organism evidence="4 5">
    <name type="scientific">Segetibacter aerophilus</name>
    <dbReference type="NCBI Taxonomy" id="670293"/>
    <lineage>
        <taxon>Bacteria</taxon>
        <taxon>Pseudomonadati</taxon>
        <taxon>Bacteroidota</taxon>
        <taxon>Chitinophagia</taxon>
        <taxon>Chitinophagales</taxon>
        <taxon>Chitinophagaceae</taxon>
        <taxon>Segetibacter</taxon>
    </lineage>
</organism>
<dbReference type="Proteomes" id="UP000321513">
    <property type="component" value="Unassembled WGS sequence"/>
</dbReference>
<gene>
    <name evidence="4" type="ORF">SAE01_47360</name>
</gene>
<dbReference type="EMBL" id="BJYT01000047">
    <property type="protein sequence ID" value="GEO12240.1"/>
    <property type="molecule type" value="Genomic_DNA"/>
</dbReference>
<evidence type="ECO:0000313" key="4">
    <source>
        <dbReference type="EMBL" id="GEO12240.1"/>
    </source>
</evidence>
<dbReference type="InterPro" id="IPR029058">
    <property type="entry name" value="AB_hydrolase_fold"/>
</dbReference>
<comment type="caution">
    <text evidence="4">The sequence shown here is derived from an EMBL/GenBank/DDBJ whole genome shotgun (WGS) entry which is preliminary data.</text>
</comment>
<keyword evidence="2" id="KW-1133">Transmembrane helix</keyword>
<feature type="domain" description="BD-FAE-like" evidence="3">
    <location>
        <begin position="96"/>
        <end position="289"/>
    </location>
</feature>
<sequence length="332" mass="35840">MIVIALLLLSFSKTKLVIPISIVGIAALVLYAVPIIGAYRIASKLNSLFANNAGRTSSTVAGSAPFKITQMVTGVYAKKIAYKTLSYDSTHNLSLDFYPSQKPGNKPCVVIVHGGSWAAGNSQQLPDLNSALAKAGYHVASINYRLAPEYKFPAPIEDLHTALDYLRSVSANLSVDTTKFVLLGRSAGGQIVLSAAYTLNDPAIKGVISFYGPADMVWGYANPTNPLVLDSKKVIEDYLGGTDKQVPQQYINSSATETATSNSVSTLLIHGENDPLVSHLHGIRLGKKLDNLKVRHYDVYLPWATHGFDYTLNGPAGQLSTWSVLRFLEIVL</sequence>
<evidence type="ECO:0000259" key="3">
    <source>
        <dbReference type="Pfam" id="PF20434"/>
    </source>
</evidence>
<dbReference type="Gene3D" id="3.40.50.1820">
    <property type="entry name" value="alpha/beta hydrolase"/>
    <property type="match status" value="1"/>
</dbReference>
<dbReference type="Pfam" id="PF20434">
    <property type="entry name" value="BD-FAE"/>
    <property type="match status" value="1"/>
</dbReference>
<keyword evidence="2" id="KW-0472">Membrane</keyword>
<dbReference type="GO" id="GO:0016787">
    <property type="term" value="F:hydrolase activity"/>
    <property type="evidence" value="ECO:0007669"/>
    <property type="project" value="UniProtKB-KW"/>
</dbReference>
<protein>
    <submittedName>
        <fullName evidence="4">Esterase</fullName>
    </submittedName>
</protein>
<accession>A0A512BJU3</accession>
<dbReference type="InterPro" id="IPR049492">
    <property type="entry name" value="BD-FAE-like_dom"/>
</dbReference>
<name>A0A512BJU3_9BACT</name>
<keyword evidence="1" id="KW-0378">Hydrolase</keyword>
<feature type="transmembrane region" description="Helical" evidence="2">
    <location>
        <begin position="16"/>
        <end position="39"/>
    </location>
</feature>
<keyword evidence="2" id="KW-0812">Transmembrane</keyword>
<keyword evidence="5" id="KW-1185">Reference proteome</keyword>